<dbReference type="InterPro" id="IPR023393">
    <property type="entry name" value="START-like_dom_sf"/>
</dbReference>
<gene>
    <name evidence="1" type="ORF">PCOR1329_LOCUS27522</name>
</gene>
<dbReference type="Proteomes" id="UP001189429">
    <property type="component" value="Unassembled WGS sequence"/>
</dbReference>
<comment type="caution">
    <text evidence="1">The sequence shown here is derived from an EMBL/GenBank/DDBJ whole genome shotgun (WGS) entry which is preliminary data.</text>
</comment>
<name>A0ABN9S8M9_9DINO</name>
<organism evidence="1 2">
    <name type="scientific">Prorocentrum cordatum</name>
    <dbReference type="NCBI Taxonomy" id="2364126"/>
    <lineage>
        <taxon>Eukaryota</taxon>
        <taxon>Sar</taxon>
        <taxon>Alveolata</taxon>
        <taxon>Dinophyceae</taxon>
        <taxon>Prorocentrales</taxon>
        <taxon>Prorocentraceae</taxon>
        <taxon>Prorocentrum</taxon>
    </lineage>
</organism>
<dbReference type="Gene3D" id="3.30.530.20">
    <property type="match status" value="1"/>
</dbReference>
<proteinExistence type="predicted"/>
<evidence type="ECO:0000313" key="1">
    <source>
        <dbReference type="EMBL" id="CAK0828244.1"/>
    </source>
</evidence>
<keyword evidence="2" id="KW-1185">Reference proteome</keyword>
<dbReference type="SUPFAM" id="SSF55961">
    <property type="entry name" value="Bet v1-like"/>
    <property type="match status" value="1"/>
</dbReference>
<sequence length="266" mass="29393">MYTCVFLDCICVYEWKSSLPLGSLPAVTVKLVVGNITLDVEPLKLWTLLREFDLLPTWNASSIGVDVEASFASHCDFYHCRNKPVVPRFMNPTESYLERTYVDALAEHGKLMVVGRCPAQSTSQHCGLDIPPVPRKVNRVFATSCDVLTPMKEKQVLLTSHRKLKTPVRNLPLWVVRQGASTLTKGNVTGFQKVGIGRRGLRRGARRRPREGQGDLREQGAFNCLIGDCAGLRARGCRADFGRPLCVIANPEVGLSRTGPHPPQGA</sequence>
<protein>
    <submittedName>
        <fullName evidence="1">Uncharacterized protein</fullName>
    </submittedName>
</protein>
<accession>A0ABN9S8M9</accession>
<dbReference type="EMBL" id="CAUYUJ010010001">
    <property type="protein sequence ID" value="CAK0828244.1"/>
    <property type="molecule type" value="Genomic_DNA"/>
</dbReference>
<reference evidence="1" key="1">
    <citation type="submission" date="2023-10" db="EMBL/GenBank/DDBJ databases">
        <authorList>
            <person name="Chen Y."/>
            <person name="Shah S."/>
            <person name="Dougan E. K."/>
            <person name="Thang M."/>
            <person name="Chan C."/>
        </authorList>
    </citation>
    <scope>NUCLEOTIDE SEQUENCE [LARGE SCALE GENOMIC DNA]</scope>
</reference>
<evidence type="ECO:0000313" key="2">
    <source>
        <dbReference type="Proteomes" id="UP001189429"/>
    </source>
</evidence>